<comment type="caution">
    <text evidence="3">The sequence shown here is derived from an EMBL/GenBank/DDBJ whole genome shotgun (WGS) entry which is preliminary data.</text>
</comment>
<reference evidence="3 4" key="1">
    <citation type="submission" date="2020-05" db="EMBL/GenBank/DDBJ databases">
        <title>Aquincola sp. isolate from soil.</title>
        <authorList>
            <person name="Han J."/>
            <person name="Kim D.-U."/>
        </authorList>
    </citation>
    <scope>NUCLEOTIDE SEQUENCE [LARGE SCALE GENOMIC DNA]</scope>
    <source>
        <strain evidence="3 4">S2</strain>
    </source>
</reference>
<evidence type="ECO:0000256" key="1">
    <source>
        <dbReference type="SAM" id="SignalP"/>
    </source>
</evidence>
<evidence type="ECO:0000313" key="4">
    <source>
        <dbReference type="Proteomes" id="UP000737171"/>
    </source>
</evidence>
<dbReference type="PANTHER" id="PTHR31137">
    <property type="entry name" value="PROTEIN PSIB-RELATED-RELATED"/>
    <property type="match status" value="1"/>
</dbReference>
<evidence type="ECO:0000313" key="3">
    <source>
        <dbReference type="EMBL" id="NRF67930.1"/>
    </source>
</evidence>
<accession>A0ABX2EH51</accession>
<dbReference type="InterPro" id="IPR051154">
    <property type="entry name" value="Prespore-cell_inducing_factor"/>
</dbReference>
<feature type="chain" id="PRO_5046876200" evidence="1">
    <location>
        <begin position="22"/>
        <end position="256"/>
    </location>
</feature>
<feature type="domain" description="PA14" evidence="2">
    <location>
        <begin position="77"/>
        <end position="232"/>
    </location>
</feature>
<dbReference type="InterPro" id="IPR037524">
    <property type="entry name" value="PA14/GLEYA"/>
</dbReference>
<dbReference type="RefSeq" id="WP_173123121.1">
    <property type="nucleotide sequence ID" value="NZ_JABRWJ010000004.1"/>
</dbReference>
<protein>
    <submittedName>
        <fullName evidence="3">Fibro-slime domain-containing protein</fullName>
    </submittedName>
</protein>
<dbReference type="Proteomes" id="UP000737171">
    <property type="component" value="Unassembled WGS sequence"/>
</dbReference>
<dbReference type="PROSITE" id="PS51820">
    <property type="entry name" value="PA14"/>
    <property type="match status" value="1"/>
</dbReference>
<evidence type="ECO:0000259" key="2">
    <source>
        <dbReference type="PROSITE" id="PS51820"/>
    </source>
</evidence>
<sequence length="256" mass="26447">MRLTRLATALLLCAGSIAASAAPITLTGTVRDFAADGANFEGPIIGLHSGLVGSTLAGPSPTLTAFGSTLISSAGAGGFPLWYTKASDSMPLSLTLTEKVGSPGIYEFTDTTFFPIDGMLLNTGVPGTNFHFTYAIAATFDYAPGTGQVFSFTGDDDVWVYFDKMLGIDLGGVHGAASATVDLDTLFGPGKAAGTYSFDFFFAERHTSASTLHIETSLVLAPPPPPGVPEPGGFALAATALAALAWSQRRRLPGQR</sequence>
<name>A0ABX2EH51_9BURK</name>
<keyword evidence="4" id="KW-1185">Reference proteome</keyword>
<gene>
    <name evidence="3" type="ORF">HLB44_13130</name>
</gene>
<dbReference type="NCBIfam" id="TIGR02148">
    <property type="entry name" value="Fibro_Slime"/>
    <property type="match status" value="1"/>
</dbReference>
<keyword evidence="1" id="KW-0732">Signal</keyword>
<dbReference type="EMBL" id="JABRWJ010000004">
    <property type="protein sequence ID" value="NRF67930.1"/>
    <property type="molecule type" value="Genomic_DNA"/>
</dbReference>
<proteinExistence type="predicted"/>
<feature type="signal peptide" evidence="1">
    <location>
        <begin position="1"/>
        <end position="21"/>
    </location>
</feature>
<dbReference type="InterPro" id="IPR011874">
    <property type="entry name" value="Fibro_Slime"/>
</dbReference>
<organism evidence="3 4">
    <name type="scientific">Pseudaquabacterium terrae</name>
    <dbReference type="NCBI Taxonomy" id="2732868"/>
    <lineage>
        <taxon>Bacteria</taxon>
        <taxon>Pseudomonadati</taxon>
        <taxon>Pseudomonadota</taxon>
        <taxon>Betaproteobacteria</taxon>
        <taxon>Burkholderiales</taxon>
        <taxon>Sphaerotilaceae</taxon>
        <taxon>Pseudaquabacterium</taxon>
    </lineage>
</organism>